<organism evidence="1 2">
    <name type="scientific">Trichonephila inaurata madagascariensis</name>
    <dbReference type="NCBI Taxonomy" id="2747483"/>
    <lineage>
        <taxon>Eukaryota</taxon>
        <taxon>Metazoa</taxon>
        <taxon>Ecdysozoa</taxon>
        <taxon>Arthropoda</taxon>
        <taxon>Chelicerata</taxon>
        <taxon>Arachnida</taxon>
        <taxon>Araneae</taxon>
        <taxon>Araneomorphae</taxon>
        <taxon>Entelegynae</taxon>
        <taxon>Araneoidea</taxon>
        <taxon>Nephilidae</taxon>
        <taxon>Trichonephila</taxon>
        <taxon>Trichonephila inaurata</taxon>
    </lineage>
</organism>
<name>A0A8X6IBS8_9ARAC</name>
<gene>
    <name evidence="1" type="primary">AVEN_195944_1</name>
    <name evidence="1" type="ORF">TNIN_135391</name>
</gene>
<evidence type="ECO:0000313" key="2">
    <source>
        <dbReference type="Proteomes" id="UP000886998"/>
    </source>
</evidence>
<evidence type="ECO:0000313" key="1">
    <source>
        <dbReference type="EMBL" id="GFS36466.1"/>
    </source>
</evidence>
<proteinExistence type="predicted"/>
<dbReference type="AlphaFoldDB" id="A0A8X6IBS8"/>
<protein>
    <submittedName>
        <fullName evidence="1">Uncharacterized protein</fullName>
    </submittedName>
</protein>
<sequence>MNFLNVVHSFGVFEQKNKNRPYVSNILMSSIFQNHPKRSLWEKVPPPKKKEDVLKECHDLTGKNNCEHEAKIEGCCCRCCTCRGCPTCRKEYCHPCSFSYGRAGAATKCKLCRVPFPLNIDKDQPCEKHPSGCYFIPNPED</sequence>
<dbReference type="Proteomes" id="UP000886998">
    <property type="component" value="Unassembled WGS sequence"/>
</dbReference>
<keyword evidence="2" id="KW-1185">Reference proteome</keyword>
<accession>A0A8X6IBS8</accession>
<reference evidence="1" key="1">
    <citation type="submission" date="2020-08" db="EMBL/GenBank/DDBJ databases">
        <title>Multicomponent nature underlies the extraordinary mechanical properties of spider dragline silk.</title>
        <authorList>
            <person name="Kono N."/>
            <person name="Nakamura H."/>
            <person name="Mori M."/>
            <person name="Yoshida Y."/>
            <person name="Ohtoshi R."/>
            <person name="Malay A.D."/>
            <person name="Moran D.A.P."/>
            <person name="Tomita M."/>
            <person name="Numata K."/>
            <person name="Arakawa K."/>
        </authorList>
    </citation>
    <scope>NUCLEOTIDE SEQUENCE</scope>
</reference>
<dbReference type="OrthoDB" id="6435868at2759"/>
<dbReference type="EMBL" id="BMAV01024832">
    <property type="protein sequence ID" value="GFS36466.1"/>
    <property type="molecule type" value="Genomic_DNA"/>
</dbReference>
<comment type="caution">
    <text evidence="1">The sequence shown here is derived from an EMBL/GenBank/DDBJ whole genome shotgun (WGS) entry which is preliminary data.</text>
</comment>